<accession>A0A1E8Q235</accession>
<gene>
    <name evidence="3" type="ORF">BEL07_19270</name>
</gene>
<evidence type="ECO:0000256" key="1">
    <source>
        <dbReference type="SAM" id="MobiDB-lite"/>
    </source>
</evidence>
<reference evidence="3 4" key="1">
    <citation type="submission" date="2016-09" db="EMBL/GenBank/DDBJ databases">
        <title>genome sequence of Mycobacterium sp. 739 SCH.</title>
        <authorList>
            <person name="Greninger A.L."/>
            <person name="Qin X."/>
            <person name="Jerome K."/>
            <person name="Vora S."/>
            <person name="Quinn K."/>
        </authorList>
    </citation>
    <scope>NUCLEOTIDE SEQUENCE [LARGE SCALE GENOMIC DNA]</scope>
    <source>
        <strain evidence="3 4">SCH</strain>
    </source>
</reference>
<dbReference type="Proteomes" id="UP000178953">
    <property type="component" value="Unassembled WGS sequence"/>
</dbReference>
<dbReference type="PANTHER" id="PTHR36844:SF1">
    <property type="entry name" value="PROTEASE PRSW"/>
    <property type="match status" value="1"/>
</dbReference>
<dbReference type="OrthoDB" id="4524442at2"/>
<evidence type="ECO:0000313" key="4">
    <source>
        <dbReference type="Proteomes" id="UP000178953"/>
    </source>
</evidence>
<evidence type="ECO:0000256" key="2">
    <source>
        <dbReference type="SAM" id="Phobius"/>
    </source>
</evidence>
<dbReference type="GO" id="GO:0006508">
    <property type="term" value="P:proteolysis"/>
    <property type="evidence" value="ECO:0007669"/>
    <property type="project" value="UniProtKB-KW"/>
</dbReference>
<feature type="transmembrane region" description="Helical" evidence="2">
    <location>
        <begin position="54"/>
        <end position="74"/>
    </location>
</feature>
<proteinExistence type="predicted"/>
<feature type="transmembrane region" description="Helical" evidence="2">
    <location>
        <begin position="200"/>
        <end position="228"/>
    </location>
</feature>
<keyword evidence="2" id="KW-0472">Membrane</keyword>
<evidence type="ECO:0000313" key="3">
    <source>
        <dbReference type="EMBL" id="OFJ52070.1"/>
    </source>
</evidence>
<keyword evidence="3" id="KW-0645">Protease</keyword>
<comment type="caution">
    <text evidence="3">The sequence shown here is derived from an EMBL/GenBank/DDBJ whole genome shotgun (WGS) entry which is preliminary data.</text>
</comment>
<keyword evidence="4" id="KW-1185">Reference proteome</keyword>
<dbReference type="GO" id="GO:0008233">
    <property type="term" value="F:peptidase activity"/>
    <property type="evidence" value="ECO:0007669"/>
    <property type="project" value="UniProtKB-KW"/>
</dbReference>
<keyword evidence="2" id="KW-1133">Transmembrane helix</keyword>
<feature type="transmembrane region" description="Helical" evidence="2">
    <location>
        <begin position="22"/>
        <end position="48"/>
    </location>
</feature>
<sequence>MTLLAEPTTAARTPVVYRPECAVFWVYVAALAAGIYLLVVGNGAAMYATLDAQLVLGPIWVLFVAALVWLMFRFDPMRSVRRVPQGLLAGTALGATTAVVMAMNGNTALQNVLGRFLDPDTLTRWSAALTAPLIEEASKATCAAVILVLGCSVFHRISHALLVGMFVGLGFDVVEDLTYATMGALNSLDSDVSGASGDLILRILTAIPSHWAFASLSAVGVLLLLPSFSERAVWPRHRRILVAVALFLSAWFMHFLWDAPGPEGPAGAGVALLKVVVNLAIFLAWALWLLRFERRWLAERIATLPAGVPASPDLLASLSTRRRQRRLQRHARRTGGRPAARAVRREQRAVLDEIQSAG</sequence>
<feature type="transmembrane region" description="Helical" evidence="2">
    <location>
        <begin position="240"/>
        <end position="257"/>
    </location>
</feature>
<name>A0A1E8Q235_9MYCO</name>
<organism evidence="3 4">
    <name type="scientific">Mycolicibacterium grossiae</name>
    <dbReference type="NCBI Taxonomy" id="1552759"/>
    <lineage>
        <taxon>Bacteria</taxon>
        <taxon>Bacillati</taxon>
        <taxon>Actinomycetota</taxon>
        <taxon>Actinomycetes</taxon>
        <taxon>Mycobacteriales</taxon>
        <taxon>Mycobacteriaceae</taxon>
        <taxon>Mycolicibacterium</taxon>
    </lineage>
</organism>
<keyword evidence="3" id="KW-0378">Hydrolase</keyword>
<dbReference type="EMBL" id="MCHX01000048">
    <property type="protein sequence ID" value="OFJ52070.1"/>
    <property type="molecule type" value="Genomic_DNA"/>
</dbReference>
<dbReference type="RefSeq" id="WP_070354681.1">
    <property type="nucleotide sequence ID" value="NZ_CP043474.1"/>
</dbReference>
<dbReference type="PANTHER" id="PTHR36844">
    <property type="entry name" value="PROTEASE PRSW"/>
    <property type="match status" value="1"/>
</dbReference>
<keyword evidence="2" id="KW-0812">Transmembrane</keyword>
<dbReference type="AlphaFoldDB" id="A0A1E8Q235"/>
<feature type="region of interest" description="Disordered" evidence="1">
    <location>
        <begin position="322"/>
        <end position="342"/>
    </location>
</feature>
<feature type="compositionally biased region" description="Basic residues" evidence="1">
    <location>
        <begin position="322"/>
        <end position="335"/>
    </location>
</feature>
<feature type="transmembrane region" description="Helical" evidence="2">
    <location>
        <begin position="269"/>
        <end position="290"/>
    </location>
</feature>
<protein>
    <submittedName>
        <fullName evidence="3">Protease PrsW</fullName>
    </submittedName>
</protein>
<dbReference type="Pfam" id="PF13367">
    <property type="entry name" value="PrsW-protease"/>
    <property type="match status" value="1"/>
</dbReference>
<dbReference type="InterPro" id="IPR026898">
    <property type="entry name" value="PrsW"/>
</dbReference>